<dbReference type="GO" id="GO:0005930">
    <property type="term" value="C:axoneme"/>
    <property type="evidence" value="ECO:0007669"/>
    <property type="project" value="UniProtKB-SubCell"/>
</dbReference>
<accession>A0A7M5UBU0</accession>
<evidence type="ECO:0000313" key="13">
    <source>
        <dbReference type="EnsemblMetazoa" id="CLYHEMP008584.2"/>
    </source>
</evidence>
<reference evidence="13" key="1">
    <citation type="submission" date="2021-01" db="UniProtKB">
        <authorList>
            <consortium name="EnsemblMetazoa"/>
        </authorList>
    </citation>
    <scope>IDENTIFICATION</scope>
</reference>
<feature type="domain" description="Glucose-methanol-choline oxidoreductase N-terminal" evidence="11">
    <location>
        <begin position="115"/>
        <end position="138"/>
    </location>
</feature>
<sequence>MLKLFRSRKGITSSSLRNLSVTSQFSSANQNFDSSHDYVIVGTGSAGCVLSNRLTEDGENTVLALEAGPKDPWWQWKIHMPAAMTYNLCNDNYNWYYHTAPQKGLNNRVLYWPRGRVWGGSSGLNAMVYVRGHAHDYDRWQSEGAEGWSYADCLPYFRKSQTHQEGGDDYRGGEGPLHVSRGTMSNPLHQAFLKAGQQAGYQYVDDLNGFQQEGVGPFDRTIHNGKRWSASQAYLHPVLERKNLTAQDRAMTLKVIFEGDKAVGVEYMHKNKIKRAKANKEVILSGGSINTPQLLMLSGVGDENELKEHGIPLVHHLPGVGKNLQDHLEVYVQQRCTQPVTLYKQTRLWYMPFIGSQWFMTRTGDCATNSLETGGFIRSREGVPHPDIQIHFLPFAVKDHGRVFPDGHAYQFHSGTMRETSLGTLKLKSSDPRDHPILDPNYLDTPDDIVDLRNAVKLSREIMSQKAFDPFRGDEMLPDRCFSRPIRCLLLFTKKIFNITINMMRLKESSLETKEPHHIPGYCGYMPQFKYKISETFGKTTHDLLTAPEISRSNGPVLTPLKNKDSARKERHAANKGLICSRNKQCGGDQKYGLNMVPGYTGYIPKGQHYFGDRYAIFTDEAISHMEKDQQTYVDQQSGLRSLIKEQCVENGQRKLPLTARTKKTKMYFPKGIQHSLSPYTYNNDDPRKYMLSGYTGFVPKSRETIGMGYPDITKRALCDFTTKSLEAKALEKTPVVIRRAQKKQIDTKPIYIHDSGMVPHYTGHVPGEKFRFGRTFGYSTTNAVNKTKI</sequence>
<keyword evidence="7" id="KW-0206">Cytoskeleton</keyword>
<dbReference type="InterPro" id="IPR018902">
    <property type="entry name" value="CMI2A-C-like_dom"/>
</dbReference>
<comment type="subcellular location">
    <subcellularLocation>
        <location evidence="2">Cytoplasm</location>
        <location evidence="2">Cytoskeleton</location>
        <location evidence="2">Cilium axoneme</location>
    </subcellularLocation>
</comment>
<dbReference type="GO" id="GO:0015630">
    <property type="term" value="C:microtubule cytoskeleton"/>
    <property type="evidence" value="ECO:0007669"/>
    <property type="project" value="UniProtKB-ARBA"/>
</dbReference>
<evidence type="ECO:0000256" key="1">
    <source>
        <dbReference type="ARBA" id="ARBA00001974"/>
    </source>
</evidence>
<evidence type="ECO:0000256" key="5">
    <source>
        <dbReference type="ARBA" id="ARBA00022630"/>
    </source>
</evidence>
<dbReference type="Gene3D" id="3.50.50.60">
    <property type="entry name" value="FAD/NAD(P)-binding domain"/>
    <property type="match status" value="1"/>
</dbReference>
<keyword evidence="6 10" id="KW-0274">FAD</keyword>
<dbReference type="InterPro" id="IPR036188">
    <property type="entry name" value="FAD/NAD-bd_sf"/>
</dbReference>
<dbReference type="GO" id="GO:0008812">
    <property type="term" value="F:choline dehydrogenase activity"/>
    <property type="evidence" value="ECO:0007669"/>
    <property type="project" value="TreeGrafter"/>
</dbReference>
<evidence type="ECO:0000259" key="11">
    <source>
        <dbReference type="PROSITE" id="PS00623"/>
    </source>
</evidence>
<keyword evidence="5 10" id="KW-0285">Flavoprotein</keyword>
<keyword evidence="4" id="KW-0963">Cytoplasm</keyword>
<dbReference type="AlphaFoldDB" id="A0A7M5UBU0"/>
<evidence type="ECO:0000259" key="12">
    <source>
        <dbReference type="PROSITE" id="PS00624"/>
    </source>
</evidence>
<evidence type="ECO:0000256" key="4">
    <source>
        <dbReference type="ARBA" id="ARBA00022490"/>
    </source>
</evidence>
<dbReference type="Pfam" id="PF05199">
    <property type="entry name" value="GMC_oxred_C"/>
    <property type="match status" value="1"/>
</dbReference>
<dbReference type="EnsemblMetazoa" id="CLYHEMT008584.2">
    <property type="protein sequence ID" value="CLYHEMP008584.2"/>
    <property type="gene ID" value="CLYHEMG008584"/>
</dbReference>
<dbReference type="Proteomes" id="UP000594262">
    <property type="component" value="Unplaced"/>
</dbReference>
<evidence type="ECO:0000256" key="2">
    <source>
        <dbReference type="ARBA" id="ARBA00004430"/>
    </source>
</evidence>
<dbReference type="Pfam" id="PF10629">
    <property type="entry name" value="CMI2B-like"/>
    <property type="match status" value="1"/>
</dbReference>
<dbReference type="Gene3D" id="3.30.560.10">
    <property type="entry name" value="Glucose Oxidase, domain 3"/>
    <property type="match status" value="1"/>
</dbReference>
<dbReference type="InterPro" id="IPR000172">
    <property type="entry name" value="GMC_OxRdtase_N"/>
</dbReference>
<dbReference type="PANTHER" id="PTHR11552">
    <property type="entry name" value="GLUCOSE-METHANOL-CHOLINE GMC OXIDOREDUCTASE"/>
    <property type="match status" value="1"/>
</dbReference>
<dbReference type="NCBIfam" id="NF002550">
    <property type="entry name" value="PRK02106.1"/>
    <property type="match status" value="1"/>
</dbReference>
<feature type="domain" description="Glucose-methanol-choline oxidoreductase N-terminal" evidence="12">
    <location>
        <begin position="287"/>
        <end position="301"/>
    </location>
</feature>
<evidence type="ECO:0000256" key="9">
    <source>
        <dbReference type="ARBA" id="ARBA00035661"/>
    </source>
</evidence>
<evidence type="ECO:0000256" key="7">
    <source>
        <dbReference type="ARBA" id="ARBA00023212"/>
    </source>
</evidence>
<evidence type="ECO:0000256" key="10">
    <source>
        <dbReference type="RuleBase" id="RU003968"/>
    </source>
</evidence>
<evidence type="ECO:0000256" key="3">
    <source>
        <dbReference type="ARBA" id="ARBA00010790"/>
    </source>
</evidence>
<evidence type="ECO:0000256" key="8">
    <source>
        <dbReference type="ARBA" id="ARBA00023273"/>
    </source>
</evidence>
<keyword evidence="14" id="KW-1185">Reference proteome</keyword>
<dbReference type="GO" id="GO:0050660">
    <property type="term" value="F:flavin adenine dinucleotide binding"/>
    <property type="evidence" value="ECO:0007669"/>
    <property type="project" value="InterPro"/>
</dbReference>
<dbReference type="GO" id="GO:0005743">
    <property type="term" value="C:mitochondrial inner membrane"/>
    <property type="evidence" value="ECO:0007669"/>
    <property type="project" value="TreeGrafter"/>
</dbReference>
<proteinExistence type="inferred from homology"/>
<dbReference type="SUPFAM" id="SSF54373">
    <property type="entry name" value="FAD-linked reductases, C-terminal domain"/>
    <property type="match status" value="1"/>
</dbReference>
<evidence type="ECO:0000256" key="6">
    <source>
        <dbReference type="ARBA" id="ARBA00022827"/>
    </source>
</evidence>
<dbReference type="PROSITE" id="PS00623">
    <property type="entry name" value="GMC_OXRED_1"/>
    <property type="match status" value="1"/>
</dbReference>
<dbReference type="InterPro" id="IPR012132">
    <property type="entry name" value="GMC_OxRdtase"/>
</dbReference>
<organism evidence="13 14">
    <name type="scientific">Clytia hemisphaerica</name>
    <dbReference type="NCBI Taxonomy" id="252671"/>
    <lineage>
        <taxon>Eukaryota</taxon>
        <taxon>Metazoa</taxon>
        <taxon>Cnidaria</taxon>
        <taxon>Hydrozoa</taxon>
        <taxon>Hydroidolina</taxon>
        <taxon>Leptothecata</taxon>
        <taxon>Obeliida</taxon>
        <taxon>Clytiidae</taxon>
        <taxon>Clytia</taxon>
    </lineage>
</organism>
<name>A0A7M5UBU0_9CNID</name>
<dbReference type="SUPFAM" id="SSF51905">
    <property type="entry name" value="FAD/NAD(P)-binding domain"/>
    <property type="match status" value="1"/>
</dbReference>
<keyword evidence="8" id="KW-0966">Cell projection</keyword>
<protein>
    <recommendedName>
        <fullName evidence="11 12">Glucose-methanol-choline oxidoreductase N-terminal domain-containing protein</fullName>
    </recommendedName>
</protein>
<dbReference type="OrthoDB" id="269227at2759"/>
<dbReference type="Pfam" id="PF00732">
    <property type="entry name" value="GMC_oxred_N"/>
    <property type="match status" value="1"/>
</dbReference>
<comment type="cofactor">
    <cofactor evidence="1">
        <name>FAD</name>
        <dbReference type="ChEBI" id="CHEBI:57692"/>
    </cofactor>
</comment>
<dbReference type="InterPro" id="IPR007867">
    <property type="entry name" value="GMC_OxRtase_C"/>
</dbReference>
<comment type="similarity">
    <text evidence="9">Belongs to the CIMIP2 family.</text>
</comment>
<dbReference type="PROSITE" id="PS00624">
    <property type="entry name" value="GMC_OXRED_2"/>
    <property type="match status" value="1"/>
</dbReference>
<comment type="similarity">
    <text evidence="3 10">Belongs to the GMC oxidoreductase family.</text>
</comment>
<evidence type="ECO:0000313" key="14">
    <source>
        <dbReference type="Proteomes" id="UP000594262"/>
    </source>
</evidence>
<dbReference type="PANTHER" id="PTHR11552:SF147">
    <property type="entry name" value="CHOLINE DEHYDROGENASE, MITOCHONDRIAL"/>
    <property type="match status" value="1"/>
</dbReference>